<keyword evidence="2" id="KW-1185">Reference proteome</keyword>
<dbReference type="AlphaFoldDB" id="A0A9D4RVR9"/>
<evidence type="ECO:0000313" key="1">
    <source>
        <dbReference type="EMBL" id="KAH3880352.1"/>
    </source>
</evidence>
<dbReference type="Proteomes" id="UP000828390">
    <property type="component" value="Unassembled WGS sequence"/>
</dbReference>
<sequence>MNTTVPEQAENYNGRGMGKGLGYTITPFKETTPSRGSHVFQQTITIKKLGLDIIKANVVTKFHKDLTTNMNSRVLTRKTAPPLANKIVLTRKTAQLSGGHFHVDWNINVTSRVLTRKTATPPDGHTINLTTFHEDWTLNVTRKTAPPPGIHVFQWTGTIFDLNCDIIGTNILTMFHEDWTINVTPRVLTRKTALPPDGHVFKRTGTIFELSRAIIRTNVLTNLHEDWTINVTSRVLTKFYYSHIMKTAPPPGGHVFQPSKTIFELT</sequence>
<organism evidence="1 2">
    <name type="scientific">Dreissena polymorpha</name>
    <name type="common">Zebra mussel</name>
    <name type="synonym">Mytilus polymorpha</name>
    <dbReference type="NCBI Taxonomy" id="45954"/>
    <lineage>
        <taxon>Eukaryota</taxon>
        <taxon>Metazoa</taxon>
        <taxon>Spiralia</taxon>
        <taxon>Lophotrochozoa</taxon>
        <taxon>Mollusca</taxon>
        <taxon>Bivalvia</taxon>
        <taxon>Autobranchia</taxon>
        <taxon>Heteroconchia</taxon>
        <taxon>Euheterodonta</taxon>
        <taxon>Imparidentia</taxon>
        <taxon>Neoheterodontei</taxon>
        <taxon>Myida</taxon>
        <taxon>Dreissenoidea</taxon>
        <taxon>Dreissenidae</taxon>
        <taxon>Dreissena</taxon>
    </lineage>
</organism>
<reference evidence="1" key="2">
    <citation type="submission" date="2020-11" db="EMBL/GenBank/DDBJ databases">
        <authorList>
            <person name="McCartney M.A."/>
            <person name="Auch B."/>
            <person name="Kono T."/>
            <person name="Mallez S."/>
            <person name="Becker A."/>
            <person name="Gohl D.M."/>
            <person name="Silverstein K.A.T."/>
            <person name="Koren S."/>
            <person name="Bechman K.B."/>
            <person name="Herman A."/>
            <person name="Abrahante J.E."/>
            <person name="Garbe J."/>
        </authorList>
    </citation>
    <scope>NUCLEOTIDE SEQUENCE</scope>
    <source>
        <strain evidence="1">Duluth1</strain>
        <tissue evidence="1">Whole animal</tissue>
    </source>
</reference>
<name>A0A9D4RVR9_DREPO</name>
<proteinExistence type="predicted"/>
<accession>A0A9D4RVR9</accession>
<comment type="caution">
    <text evidence="1">The sequence shown here is derived from an EMBL/GenBank/DDBJ whole genome shotgun (WGS) entry which is preliminary data.</text>
</comment>
<gene>
    <name evidence="1" type="ORF">DPMN_004266</name>
</gene>
<dbReference type="EMBL" id="JAIWYP010000001">
    <property type="protein sequence ID" value="KAH3880352.1"/>
    <property type="molecule type" value="Genomic_DNA"/>
</dbReference>
<protein>
    <submittedName>
        <fullName evidence="1">Uncharacterized protein</fullName>
    </submittedName>
</protein>
<reference evidence="1" key="1">
    <citation type="journal article" date="2019" name="bioRxiv">
        <title>The Genome of the Zebra Mussel, Dreissena polymorpha: A Resource for Invasive Species Research.</title>
        <authorList>
            <person name="McCartney M.A."/>
            <person name="Auch B."/>
            <person name="Kono T."/>
            <person name="Mallez S."/>
            <person name="Zhang Y."/>
            <person name="Obille A."/>
            <person name="Becker A."/>
            <person name="Abrahante J.E."/>
            <person name="Garbe J."/>
            <person name="Badalamenti J.P."/>
            <person name="Herman A."/>
            <person name="Mangelson H."/>
            <person name="Liachko I."/>
            <person name="Sullivan S."/>
            <person name="Sone E.D."/>
            <person name="Koren S."/>
            <person name="Silverstein K.A.T."/>
            <person name="Beckman K.B."/>
            <person name="Gohl D.M."/>
        </authorList>
    </citation>
    <scope>NUCLEOTIDE SEQUENCE</scope>
    <source>
        <strain evidence="1">Duluth1</strain>
        <tissue evidence="1">Whole animal</tissue>
    </source>
</reference>
<evidence type="ECO:0000313" key="2">
    <source>
        <dbReference type="Proteomes" id="UP000828390"/>
    </source>
</evidence>